<organism evidence="9 10">
    <name type="scientific">Rhodococcus tukisamuensis</name>
    <dbReference type="NCBI Taxonomy" id="168276"/>
    <lineage>
        <taxon>Bacteria</taxon>
        <taxon>Bacillati</taxon>
        <taxon>Actinomycetota</taxon>
        <taxon>Actinomycetes</taxon>
        <taxon>Mycobacteriales</taxon>
        <taxon>Nocardiaceae</taxon>
        <taxon>Rhodococcus</taxon>
    </lineage>
</organism>
<evidence type="ECO:0000256" key="4">
    <source>
        <dbReference type="ARBA" id="ARBA00022723"/>
    </source>
</evidence>
<evidence type="ECO:0000313" key="9">
    <source>
        <dbReference type="EMBL" id="SDC53321.1"/>
    </source>
</evidence>
<evidence type="ECO:0008006" key="11">
    <source>
        <dbReference type="Google" id="ProtNLM"/>
    </source>
</evidence>
<dbReference type="GO" id="GO:0008395">
    <property type="term" value="F:steroid hydroxylase activity"/>
    <property type="evidence" value="ECO:0007669"/>
    <property type="project" value="TreeGrafter"/>
</dbReference>
<dbReference type="PROSITE" id="PS00086">
    <property type="entry name" value="CYTOCHROME_P450"/>
    <property type="match status" value="1"/>
</dbReference>
<proteinExistence type="inferred from homology"/>
<dbReference type="AlphaFoldDB" id="A0A1G6MD07"/>
<dbReference type="Proteomes" id="UP000199417">
    <property type="component" value="Unassembled WGS sequence"/>
</dbReference>
<dbReference type="GO" id="GO:0020037">
    <property type="term" value="F:heme binding"/>
    <property type="evidence" value="ECO:0007669"/>
    <property type="project" value="InterPro"/>
</dbReference>
<dbReference type="InterPro" id="IPR001128">
    <property type="entry name" value="Cyt_P450"/>
</dbReference>
<keyword evidence="7 8" id="KW-0503">Monooxygenase</keyword>
<dbReference type="GO" id="GO:0005506">
    <property type="term" value="F:iron ion binding"/>
    <property type="evidence" value="ECO:0007669"/>
    <property type="project" value="InterPro"/>
</dbReference>
<evidence type="ECO:0000256" key="1">
    <source>
        <dbReference type="ARBA" id="ARBA00001971"/>
    </source>
</evidence>
<dbReference type="SUPFAM" id="SSF48264">
    <property type="entry name" value="Cytochrome P450"/>
    <property type="match status" value="1"/>
</dbReference>
<evidence type="ECO:0000256" key="3">
    <source>
        <dbReference type="ARBA" id="ARBA00022617"/>
    </source>
</evidence>
<dbReference type="EMBL" id="FNAB01000001">
    <property type="protein sequence ID" value="SDC53321.1"/>
    <property type="molecule type" value="Genomic_DNA"/>
</dbReference>
<dbReference type="PANTHER" id="PTHR46696">
    <property type="entry name" value="P450, PUTATIVE (EUROFUNG)-RELATED"/>
    <property type="match status" value="1"/>
</dbReference>
<keyword evidence="10" id="KW-1185">Reference proteome</keyword>
<gene>
    <name evidence="9" type="ORF">SAMN05444580_101133</name>
</gene>
<dbReference type="GO" id="GO:0006707">
    <property type="term" value="P:cholesterol catabolic process"/>
    <property type="evidence" value="ECO:0007669"/>
    <property type="project" value="TreeGrafter"/>
</dbReference>
<keyword evidence="5 8" id="KW-0560">Oxidoreductase</keyword>
<evidence type="ECO:0000256" key="8">
    <source>
        <dbReference type="RuleBase" id="RU000461"/>
    </source>
</evidence>
<accession>A0A1G6MD07</accession>
<evidence type="ECO:0000256" key="2">
    <source>
        <dbReference type="ARBA" id="ARBA00010617"/>
    </source>
</evidence>
<evidence type="ECO:0000313" key="10">
    <source>
        <dbReference type="Proteomes" id="UP000199417"/>
    </source>
</evidence>
<dbReference type="PANTHER" id="PTHR46696:SF4">
    <property type="entry name" value="BIOTIN BIOSYNTHESIS CYTOCHROME P450"/>
    <property type="match status" value="1"/>
</dbReference>
<dbReference type="InterPro" id="IPR002397">
    <property type="entry name" value="Cyt_P450_B"/>
</dbReference>
<dbReference type="InterPro" id="IPR036396">
    <property type="entry name" value="Cyt_P450_sf"/>
</dbReference>
<evidence type="ECO:0000256" key="7">
    <source>
        <dbReference type="ARBA" id="ARBA00023033"/>
    </source>
</evidence>
<dbReference type="FunFam" id="1.10.630.10:FF:000018">
    <property type="entry name" value="Cytochrome P450 monooxygenase"/>
    <property type="match status" value="1"/>
</dbReference>
<protein>
    <recommendedName>
        <fullName evidence="11">Cytochrome P450</fullName>
    </recommendedName>
</protein>
<dbReference type="CDD" id="cd11078">
    <property type="entry name" value="CYP130-like"/>
    <property type="match status" value="1"/>
</dbReference>
<dbReference type="Pfam" id="PF00067">
    <property type="entry name" value="p450"/>
    <property type="match status" value="1"/>
</dbReference>
<dbReference type="Gene3D" id="1.10.630.10">
    <property type="entry name" value="Cytochrome P450"/>
    <property type="match status" value="1"/>
</dbReference>
<dbReference type="GO" id="GO:0036199">
    <property type="term" value="F:cholest-4-en-3-one 26-monooxygenase activity"/>
    <property type="evidence" value="ECO:0007669"/>
    <property type="project" value="TreeGrafter"/>
</dbReference>
<dbReference type="PRINTS" id="PR00359">
    <property type="entry name" value="BP450"/>
</dbReference>
<comment type="cofactor">
    <cofactor evidence="1">
        <name>heme</name>
        <dbReference type="ChEBI" id="CHEBI:30413"/>
    </cofactor>
</comment>
<name>A0A1G6MD07_9NOCA</name>
<evidence type="ECO:0000256" key="5">
    <source>
        <dbReference type="ARBA" id="ARBA00023002"/>
    </source>
</evidence>
<dbReference type="InterPro" id="IPR017972">
    <property type="entry name" value="Cyt_P450_CS"/>
</dbReference>
<dbReference type="STRING" id="168276.SAMN05444580_101133"/>
<keyword evidence="6 8" id="KW-0408">Iron</keyword>
<comment type="similarity">
    <text evidence="2 8">Belongs to the cytochrome P450 family.</text>
</comment>
<sequence>MSGQAAYVPPSGESWRDPFGMYAALREHDPVHHVVPEESPGDDYWVLTRHADVFAAARDHETFSSADGLTTQYGELDKIGMRDNPPLVMQDPPQHTDFRRLVARGFTPRQVNSVEPEVREFVVERLEGLRAAGGGDIVTTLFKPLPSMVVAHYLGVPAEDRDRFDGWTDSIVAATATGDTLDAAAAVGDLMGYFGGLIERRRAECAAGQAGDDTISHLVDAGVGADGDISGLLSILGFAFTMVTGGNDTTTGMLGGAVQLLTQRPDQRALLLEDPSRISDAVEELLRLTSPVQGLARTSTRDVTVDVDGRGVTIPAGRKVLLVYGSANRDPRAYGPDAEEFDVLRAPRQIMTFSHGSHHCLGAAAARMQARVALEELLSRYPDFTVDIDAVEYAPGNYVRRPTHVPFSVS</sequence>
<keyword evidence="4 8" id="KW-0479">Metal-binding</keyword>
<keyword evidence="3 8" id="KW-0349">Heme</keyword>
<reference evidence="9 10" key="1">
    <citation type="submission" date="2016-10" db="EMBL/GenBank/DDBJ databases">
        <authorList>
            <person name="de Groot N.N."/>
        </authorList>
    </citation>
    <scope>NUCLEOTIDE SEQUENCE [LARGE SCALE GENOMIC DNA]</scope>
    <source>
        <strain evidence="9 10">JCM 11308</strain>
    </source>
</reference>
<evidence type="ECO:0000256" key="6">
    <source>
        <dbReference type="ARBA" id="ARBA00023004"/>
    </source>
</evidence>